<comment type="caution">
    <text evidence="1">The sequence shown here is derived from an EMBL/GenBank/DDBJ whole genome shotgun (WGS) entry which is preliminary data.</text>
</comment>
<protein>
    <submittedName>
        <fullName evidence="1">Uncharacterized protein</fullName>
    </submittedName>
</protein>
<sequence>MYQGLLRCERNGGAVFFTSEHRLSLQLKGHELRLSEKGSGANADSFERIRAKLDQLHSLPYHDAQEAEYTLWLSSASQMINDEQRQALDSVDKLDLTSEPQQLDMLFTLCKYNMAAVNFWLNSCVLPRETMQFPNRLWPTRST</sequence>
<name>A0A0M0JEE4_9EUKA</name>
<evidence type="ECO:0000313" key="1">
    <source>
        <dbReference type="EMBL" id="KOO24830.1"/>
    </source>
</evidence>
<evidence type="ECO:0000313" key="2">
    <source>
        <dbReference type="Proteomes" id="UP000037460"/>
    </source>
</evidence>
<dbReference type="EMBL" id="JWZX01003049">
    <property type="protein sequence ID" value="KOO24830.1"/>
    <property type="molecule type" value="Genomic_DNA"/>
</dbReference>
<reference evidence="2" key="1">
    <citation type="journal article" date="2015" name="PLoS Genet.">
        <title>Genome Sequence and Transcriptome Analyses of Chrysochromulina tobin: Metabolic Tools for Enhanced Algal Fitness in the Prominent Order Prymnesiales (Haptophyceae).</title>
        <authorList>
            <person name="Hovde B.T."/>
            <person name="Deodato C.R."/>
            <person name="Hunsperger H.M."/>
            <person name="Ryken S.A."/>
            <person name="Yost W."/>
            <person name="Jha R.K."/>
            <person name="Patterson J."/>
            <person name="Monnat R.J. Jr."/>
            <person name="Barlow S.B."/>
            <person name="Starkenburg S.R."/>
            <person name="Cattolico R.A."/>
        </authorList>
    </citation>
    <scope>NUCLEOTIDE SEQUENCE</scope>
    <source>
        <strain evidence="2">CCMP291</strain>
    </source>
</reference>
<organism evidence="1 2">
    <name type="scientific">Chrysochromulina tobinii</name>
    <dbReference type="NCBI Taxonomy" id="1460289"/>
    <lineage>
        <taxon>Eukaryota</taxon>
        <taxon>Haptista</taxon>
        <taxon>Haptophyta</taxon>
        <taxon>Prymnesiophyceae</taxon>
        <taxon>Prymnesiales</taxon>
        <taxon>Chrysochromulinaceae</taxon>
        <taxon>Chrysochromulina</taxon>
    </lineage>
</organism>
<proteinExistence type="predicted"/>
<gene>
    <name evidence="1" type="ORF">Ctob_005529</name>
</gene>
<dbReference type="Proteomes" id="UP000037460">
    <property type="component" value="Unassembled WGS sequence"/>
</dbReference>
<dbReference type="AlphaFoldDB" id="A0A0M0JEE4"/>
<accession>A0A0M0JEE4</accession>
<keyword evidence="2" id="KW-1185">Reference proteome</keyword>
<dbReference type="OrthoDB" id="4866634at2759"/>